<dbReference type="HOGENOM" id="CLU_134207_0_0_2"/>
<feature type="transmembrane region" description="Helical" evidence="8">
    <location>
        <begin position="64"/>
        <end position="92"/>
    </location>
</feature>
<keyword evidence="4 8" id="KW-0812">Transmembrane</keyword>
<accession>A9AAI1</accession>
<evidence type="ECO:0000256" key="4">
    <source>
        <dbReference type="ARBA" id="ARBA00022692"/>
    </source>
</evidence>
<feature type="transmembrane region" description="Helical" evidence="8">
    <location>
        <begin position="99"/>
        <end position="128"/>
    </location>
</feature>
<dbReference type="InterPro" id="IPR026485">
    <property type="entry name" value="Archaeo_ArtE"/>
</dbReference>
<dbReference type="eggNOG" id="arCOG04471">
    <property type="taxonomic scope" value="Archaea"/>
</dbReference>
<dbReference type="GO" id="GO:0006508">
    <property type="term" value="P:proteolysis"/>
    <property type="evidence" value="ECO:0007669"/>
    <property type="project" value="UniProtKB-KW"/>
</dbReference>
<evidence type="ECO:0000256" key="7">
    <source>
        <dbReference type="ARBA" id="ARBA00023136"/>
    </source>
</evidence>
<evidence type="ECO:0000313" key="9">
    <source>
        <dbReference type="EMBL" id="ABX02354.1"/>
    </source>
</evidence>
<evidence type="ECO:0000256" key="3">
    <source>
        <dbReference type="ARBA" id="ARBA00022670"/>
    </source>
</evidence>
<dbReference type="InterPro" id="IPR019127">
    <property type="entry name" value="Exosortase"/>
</dbReference>
<evidence type="ECO:0000256" key="8">
    <source>
        <dbReference type="SAM" id="Phobius"/>
    </source>
</evidence>
<protein>
    <recommendedName>
        <fullName evidence="10">Archaeosortase family protein ArtE</fullName>
    </recommendedName>
</protein>
<sequence>MVDGKTMNKKTKDLILEIIKFFIYSFMIYLFLYHFEAYLTNLVAYQSYLLLMPFTDAYLVQNTIFLPNISLLVLEPCTGVTSISIILGFVLLIEKKLKYYIFGSCFCVLLIYFGNIVRIVIIGILANYFGNGNYIHNAISFVCSPVLAVITILIWSKLRKRL</sequence>
<dbReference type="NCBIfam" id="TIGR04178">
    <property type="entry name" value="exo_archaeo"/>
    <property type="match status" value="1"/>
</dbReference>
<dbReference type="GO" id="GO:0005886">
    <property type="term" value="C:plasma membrane"/>
    <property type="evidence" value="ECO:0007669"/>
    <property type="project" value="UniProtKB-SubCell"/>
</dbReference>
<evidence type="ECO:0000256" key="6">
    <source>
        <dbReference type="ARBA" id="ARBA00022989"/>
    </source>
</evidence>
<keyword evidence="6 8" id="KW-1133">Transmembrane helix</keyword>
<dbReference type="AlphaFoldDB" id="A9AAI1"/>
<keyword evidence="5" id="KW-0378">Hydrolase</keyword>
<dbReference type="EMBL" id="CP000867">
    <property type="protein sequence ID" value="ABX02354.1"/>
    <property type="molecule type" value="Genomic_DNA"/>
</dbReference>
<dbReference type="STRING" id="444158.MmarC6_1542"/>
<dbReference type="GO" id="GO:0008233">
    <property type="term" value="F:peptidase activity"/>
    <property type="evidence" value="ECO:0007669"/>
    <property type="project" value="UniProtKB-KW"/>
</dbReference>
<reference evidence="9" key="1">
    <citation type="submission" date="2007-10" db="EMBL/GenBank/DDBJ databases">
        <title>Complete sequence of Methanococcus maripaludis C6.</title>
        <authorList>
            <consortium name="US DOE Joint Genome Institute"/>
            <person name="Copeland A."/>
            <person name="Lucas S."/>
            <person name="Lapidus A."/>
            <person name="Barry K."/>
            <person name="Glavina del Rio T."/>
            <person name="Dalin E."/>
            <person name="Tice H."/>
            <person name="Pitluck S."/>
            <person name="Clum A."/>
            <person name="Schmutz J."/>
            <person name="Larimer F."/>
            <person name="Land M."/>
            <person name="Hauser L."/>
            <person name="Kyrpides N."/>
            <person name="Mikhailova N."/>
            <person name="Sieprawska-Lupa M."/>
            <person name="Whitman W.B."/>
            <person name="Richardson P."/>
        </authorList>
    </citation>
    <scope>NUCLEOTIDE SEQUENCE [LARGE SCALE GENOMIC DNA]</scope>
    <source>
        <strain evidence="9">C6</strain>
    </source>
</reference>
<name>A9AAI1_METM6</name>
<feature type="transmembrane region" description="Helical" evidence="8">
    <location>
        <begin position="134"/>
        <end position="155"/>
    </location>
</feature>
<organism evidence="9">
    <name type="scientific">Methanococcus maripaludis (strain C6 / ATCC BAA-1332)</name>
    <dbReference type="NCBI Taxonomy" id="444158"/>
    <lineage>
        <taxon>Archaea</taxon>
        <taxon>Methanobacteriati</taxon>
        <taxon>Methanobacteriota</taxon>
        <taxon>Methanomada group</taxon>
        <taxon>Methanococci</taxon>
        <taxon>Methanococcales</taxon>
        <taxon>Methanococcaceae</taxon>
        <taxon>Methanococcus</taxon>
    </lineage>
</organism>
<gene>
    <name evidence="9" type="ordered locus">MmarC6_1542</name>
</gene>
<dbReference type="KEGG" id="mmx:MmarC6_1542"/>
<feature type="transmembrane region" description="Helical" evidence="8">
    <location>
        <begin position="21"/>
        <end position="44"/>
    </location>
</feature>
<keyword evidence="2" id="KW-1003">Cell membrane</keyword>
<keyword evidence="7 8" id="KW-0472">Membrane</keyword>
<dbReference type="InterPro" id="IPR026392">
    <property type="entry name" value="Exo/Archaeosortase_dom"/>
</dbReference>
<proteinExistence type="predicted"/>
<evidence type="ECO:0000256" key="1">
    <source>
        <dbReference type="ARBA" id="ARBA00004651"/>
    </source>
</evidence>
<comment type="subcellular location">
    <subcellularLocation>
        <location evidence="1">Cell membrane</location>
        <topology evidence="1">Multi-pass membrane protein</topology>
    </subcellularLocation>
</comment>
<evidence type="ECO:0000256" key="2">
    <source>
        <dbReference type="ARBA" id="ARBA00022475"/>
    </source>
</evidence>
<keyword evidence="3" id="KW-0645">Protease</keyword>
<dbReference type="Pfam" id="PF09721">
    <property type="entry name" value="Exosortase_EpsH"/>
    <property type="match status" value="1"/>
</dbReference>
<evidence type="ECO:0000256" key="5">
    <source>
        <dbReference type="ARBA" id="ARBA00022801"/>
    </source>
</evidence>
<dbReference type="NCBIfam" id="TIGR04124">
    <property type="entry name" value="archaeo_artE"/>
    <property type="match status" value="1"/>
</dbReference>
<evidence type="ECO:0008006" key="10">
    <source>
        <dbReference type="Google" id="ProtNLM"/>
    </source>
</evidence>